<proteinExistence type="predicted"/>
<dbReference type="AlphaFoldDB" id="A0AAD5PJA6"/>
<accession>A0AAD5PJA6</accession>
<keyword evidence="2" id="KW-1185">Reference proteome</keyword>
<evidence type="ECO:0000313" key="2">
    <source>
        <dbReference type="Proteomes" id="UP001209540"/>
    </source>
</evidence>
<comment type="caution">
    <text evidence="1">The sequence shown here is derived from an EMBL/GenBank/DDBJ whole genome shotgun (WGS) entry which is preliminary data.</text>
</comment>
<sequence length="150" mass="17015">MNTTQITYYRQPDLEPLLVNLMDYLNEFSGIYDVGNKAEADLVRRKFHVIGGEKSNGASSNRKNENRSAPGITLLLRKENLEKVNILIKHLNDAFAVDEANLNDGGTLSTKYITKSGIKVPKTLKDILWNLLTPGNSIYTRHMHFWTCAY</sequence>
<protein>
    <submittedName>
        <fullName evidence="1">Uncharacterized protein</fullName>
    </submittedName>
</protein>
<reference evidence="1" key="2">
    <citation type="submission" date="2023-02" db="EMBL/GenBank/DDBJ databases">
        <authorList>
            <consortium name="DOE Joint Genome Institute"/>
            <person name="Mondo S.J."/>
            <person name="Chang Y."/>
            <person name="Wang Y."/>
            <person name="Ahrendt S."/>
            <person name="Andreopoulos W."/>
            <person name="Barry K."/>
            <person name="Beard J."/>
            <person name="Benny G.L."/>
            <person name="Blankenship S."/>
            <person name="Bonito G."/>
            <person name="Cuomo C."/>
            <person name="Desiro A."/>
            <person name="Gervers K.A."/>
            <person name="Hundley H."/>
            <person name="Kuo A."/>
            <person name="LaButti K."/>
            <person name="Lang B.F."/>
            <person name="Lipzen A."/>
            <person name="O'Donnell K."/>
            <person name="Pangilinan J."/>
            <person name="Reynolds N."/>
            <person name="Sandor L."/>
            <person name="Smith M.W."/>
            <person name="Tsang A."/>
            <person name="Grigoriev I.V."/>
            <person name="Stajich J.E."/>
            <person name="Spatafora J.W."/>
        </authorList>
    </citation>
    <scope>NUCLEOTIDE SEQUENCE</scope>
    <source>
        <strain evidence="1">RSA 2281</strain>
    </source>
</reference>
<name>A0AAD5PJA6_9FUNG</name>
<evidence type="ECO:0000313" key="1">
    <source>
        <dbReference type="EMBL" id="KAI9275946.1"/>
    </source>
</evidence>
<dbReference type="Proteomes" id="UP001209540">
    <property type="component" value="Unassembled WGS sequence"/>
</dbReference>
<gene>
    <name evidence="1" type="ORF">BDA99DRAFT_532890</name>
</gene>
<dbReference type="EMBL" id="JAIXMP010000003">
    <property type="protein sequence ID" value="KAI9275946.1"/>
    <property type="molecule type" value="Genomic_DNA"/>
</dbReference>
<organism evidence="1 2">
    <name type="scientific">Phascolomyces articulosus</name>
    <dbReference type="NCBI Taxonomy" id="60185"/>
    <lineage>
        <taxon>Eukaryota</taxon>
        <taxon>Fungi</taxon>
        <taxon>Fungi incertae sedis</taxon>
        <taxon>Mucoromycota</taxon>
        <taxon>Mucoromycotina</taxon>
        <taxon>Mucoromycetes</taxon>
        <taxon>Mucorales</taxon>
        <taxon>Lichtheimiaceae</taxon>
        <taxon>Phascolomyces</taxon>
    </lineage>
</organism>
<reference evidence="1" key="1">
    <citation type="journal article" date="2022" name="IScience">
        <title>Evolution of zygomycete secretomes and the origins of terrestrial fungal ecologies.</title>
        <authorList>
            <person name="Chang Y."/>
            <person name="Wang Y."/>
            <person name="Mondo S."/>
            <person name="Ahrendt S."/>
            <person name="Andreopoulos W."/>
            <person name="Barry K."/>
            <person name="Beard J."/>
            <person name="Benny G.L."/>
            <person name="Blankenship S."/>
            <person name="Bonito G."/>
            <person name="Cuomo C."/>
            <person name="Desiro A."/>
            <person name="Gervers K.A."/>
            <person name="Hundley H."/>
            <person name="Kuo A."/>
            <person name="LaButti K."/>
            <person name="Lang B.F."/>
            <person name="Lipzen A."/>
            <person name="O'Donnell K."/>
            <person name="Pangilinan J."/>
            <person name="Reynolds N."/>
            <person name="Sandor L."/>
            <person name="Smith M.E."/>
            <person name="Tsang A."/>
            <person name="Grigoriev I.V."/>
            <person name="Stajich J.E."/>
            <person name="Spatafora J.W."/>
        </authorList>
    </citation>
    <scope>NUCLEOTIDE SEQUENCE</scope>
    <source>
        <strain evidence="1">RSA 2281</strain>
    </source>
</reference>